<dbReference type="OrthoDB" id="9801593at2"/>
<feature type="compositionally biased region" description="Low complexity" evidence="1">
    <location>
        <begin position="168"/>
        <end position="192"/>
    </location>
</feature>
<evidence type="ECO:0000256" key="1">
    <source>
        <dbReference type="SAM" id="MobiDB-lite"/>
    </source>
</evidence>
<dbReference type="GO" id="GO:0016491">
    <property type="term" value="F:oxidoreductase activity"/>
    <property type="evidence" value="ECO:0007669"/>
    <property type="project" value="InterPro"/>
</dbReference>
<dbReference type="InterPro" id="IPR052544">
    <property type="entry name" value="Bacteriocin_Proc_Enz"/>
</dbReference>
<reference evidence="3 4" key="1">
    <citation type="submission" date="2019-05" db="EMBL/GenBank/DDBJ databases">
        <title>Streptomyces marianii sp. nov., a novel marine actinomycete from southern coast of India.</title>
        <authorList>
            <person name="Iniyan A.M."/>
            <person name="Wink J."/>
            <person name="Ramprasad E."/>
            <person name="Ramana C.V."/>
            <person name="Bunk B."/>
            <person name="Sproer C."/>
            <person name="Joseph F.-J.R.S."/>
            <person name="Vincent S.G.P."/>
        </authorList>
    </citation>
    <scope>NUCLEOTIDE SEQUENCE [LARGE SCALE GENOMIC DNA]</scope>
    <source>
        <strain evidence="3 4">ICN19</strain>
    </source>
</reference>
<organism evidence="3 4">
    <name type="scientific">Streptomyces marianii</name>
    <dbReference type="NCBI Taxonomy" id="1817406"/>
    <lineage>
        <taxon>Bacteria</taxon>
        <taxon>Bacillati</taxon>
        <taxon>Actinomycetota</taxon>
        <taxon>Actinomycetes</taxon>
        <taxon>Kitasatosporales</taxon>
        <taxon>Streptomycetaceae</taxon>
        <taxon>Streptomyces</taxon>
    </lineage>
</organism>
<accession>A0A5R9E2S9</accession>
<dbReference type="Pfam" id="PF00881">
    <property type="entry name" value="Nitroreductase"/>
    <property type="match status" value="1"/>
</dbReference>
<proteinExistence type="predicted"/>
<dbReference type="InterPro" id="IPR000415">
    <property type="entry name" value="Nitroreductase-like"/>
</dbReference>
<gene>
    <name evidence="3" type="ORF">FEF34_03005</name>
</gene>
<feature type="domain" description="Nitroreductase" evidence="2">
    <location>
        <begin position="378"/>
        <end position="553"/>
    </location>
</feature>
<evidence type="ECO:0000313" key="4">
    <source>
        <dbReference type="Proteomes" id="UP000305921"/>
    </source>
</evidence>
<dbReference type="AlphaFoldDB" id="A0A5R9E2S9"/>
<dbReference type="RefSeq" id="WP_138051732.1">
    <property type="nucleotide sequence ID" value="NZ_VAWE01000001.1"/>
</dbReference>
<comment type="caution">
    <text evidence="3">The sequence shown here is derived from an EMBL/GenBank/DDBJ whole genome shotgun (WGS) entry which is preliminary data.</text>
</comment>
<dbReference type="PANTHER" id="PTHR43745">
    <property type="entry name" value="NITROREDUCTASE MJ1384-RELATED"/>
    <property type="match status" value="1"/>
</dbReference>
<sequence>MGYAHDYAAAIMRRGRVPMPPADFVPNWADGPRKTKFYPGADTVPLPGHTMPSGATVGRGLAPAHDGPGRAFDLPTLSGMLRDSYGLTGRRLGVQANTDLGALPFHALANWSRGTASGGGLYPVSIYWVSGPSGPLPPGVHYYATRHHAMQRLLTGDVSGEVREAVGEPEPTTPGEPAEPGAFSVSASSGASAGFGGPAETGEPASAAERAAGTDQFLVLGVKYWQNAFKYNSFSFHAVTMDVGTVVQTWRIWARAQGLSVEPLMWFDEQRLARLLGIRTEEEGVFAVVPLRWQGAEARPAPPAAAAAVRRRDLERSRTVLAFDAVTRMQEATEEHAARRPAAGALAPAAAPVPDSGLPAVPLPAPLPLDADVRTALRDRRSSFGRFDAGRPLSADRLASCLAAAAAGASLGGDTDTGTTPIAGLYAFVGHTEGIAPGTYSYDAAAHTLRLLKAGPPGTFLQKNYFLANYNLEQTGAVLVPTVRTRAVLDAVGDRGYRIANAVVGAVSQSVYTAASALGVGCGVALGFDNISYIEELDLERTGEAPLLIMMLGNERPGPADFRHEIA</sequence>
<dbReference type="InterPro" id="IPR029479">
    <property type="entry name" value="Nitroreductase"/>
</dbReference>
<dbReference type="Gene3D" id="3.40.109.10">
    <property type="entry name" value="NADH Oxidase"/>
    <property type="match status" value="2"/>
</dbReference>
<name>A0A5R9E2S9_9ACTN</name>
<dbReference type="Proteomes" id="UP000305921">
    <property type="component" value="Unassembled WGS sequence"/>
</dbReference>
<evidence type="ECO:0000313" key="3">
    <source>
        <dbReference type="EMBL" id="TLQ42323.1"/>
    </source>
</evidence>
<dbReference type="PANTHER" id="PTHR43745:SF2">
    <property type="entry name" value="NITROREDUCTASE MJ1384-RELATED"/>
    <property type="match status" value="1"/>
</dbReference>
<protein>
    <submittedName>
        <fullName evidence="3">Nitroreductase</fullName>
    </submittedName>
</protein>
<evidence type="ECO:0000259" key="2">
    <source>
        <dbReference type="Pfam" id="PF00881"/>
    </source>
</evidence>
<keyword evidence="4" id="KW-1185">Reference proteome</keyword>
<feature type="region of interest" description="Disordered" evidence="1">
    <location>
        <begin position="164"/>
        <end position="208"/>
    </location>
</feature>
<dbReference type="SUPFAM" id="SSF55469">
    <property type="entry name" value="FMN-dependent nitroreductase-like"/>
    <property type="match status" value="2"/>
</dbReference>
<dbReference type="EMBL" id="VAWE01000001">
    <property type="protein sequence ID" value="TLQ42323.1"/>
    <property type="molecule type" value="Genomic_DNA"/>
</dbReference>